<reference evidence="1" key="1">
    <citation type="submission" date="2021-05" db="EMBL/GenBank/DDBJ databases">
        <authorList>
            <person name="Pan Q."/>
            <person name="Jouanno E."/>
            <person name="Zahm M."/>
            <person name="Klopp C."/>
            <person name="Cabau C."/>
            <person name="Louis A."/>
            <person name="Berthelot C."/>
            <person name="Parey E."/>
            <person name="Roest Crollius H."/>
            <person name="Montfort J."/>
            <person name="Robinson-Rechavi M."/>
            <person name="Bouchez O."/>
            <person name="Lampietro C."/>
            <person name="Lopez Roques C."/>
            <person name="Donnadieu C."/>
            <person name="Postlethwait J."/>
            <person name="Bobe J."/>
            <person name="Dillon D."/>
            <person name="Chandos A."/>
            <person name="von Hippel F."/>
            <person name="Guiguen Y."/>
        </authorList>
    </citation>
    <scope>NUCLEOTIDE SEQUENCE</scope>
    <source>
        <strain evidence="1">YG-Jan2019</strain>
    </source>
</reference>
<keyword evidence="2" id="KW-1185">Reference proteome</keyword>
<name>A0ACC2F7R7_DALPE</name>
<proteinExistence type="predicted"/>
<dbReference type="EMBL" id="CM055759">
    <property type="protein sequence ID" value="KAJ7987393.1"/>
    <property type="molecule type" value="Genomic_DNA"/>
</dbReference>
<accession>A0ACC2F7R7</accession>
<gene>
    <name evidence="1" type="ORF">DPEC_G00326020</name>
</gene>
<dbReference type="Proteomes" id="UP001157502">
    <property type="component" value="Chromosome 32"/>
</dbReference>
<comment type="caution">
    <text evidence="1">The sequence shown here is derived from an EMBL/GenBank/DDBJ whole genome shotgun (WGS) entry which is preliminary data.</text>
</comment>
<evidence type="ECO:0000313" key="2">
    <source>
        <dbReference type="Proteomes" id="UP001157502"/>
    </source>
</evidence>
<organism evidence="1 2">
    <name type="scientific">Dallia pectoralis</name>
    <name type="common">Alaska blackfish</name>
    <dbReference type="NCBI Taxonomy" id="75939"/>
    <lineage>
        <taxon>Eukaryota</taxon>
        <taxon>Metazoa</taxon>
        <taxon>Chordata</taxon>
        <taxon>Craniata</taxon>
        <taxon>Vertebrata</taxon>
        <taxon>Euteleostomi</taxon>
        <taxon>Actinopterygii</taxon>
        <taxon>Neopterygii</taxon>
        <taxon>Teleostei</taxon>
        <taxon>Protacanthopterygii</taxon>
        <taxon>Esociformes</taxon>
        <taxon>Umbridae</taxon>
        <taxon>Dallia</taxon>
    </lineage>
</organism>
<protein>
    <submittedName>
        <fullName evidence="1">Uncharacterized protein</fullName>
    </submittedName>
</protein>
<sequence length="77" mass="8409">MRVSVLRVVFLCFWYALFVNGYLNGTAPRLIRSNSLPHWVCCCLKPAAKLGSVVFLGRTGKSTAYQIAGAEDATVSL</sequence>
<evidence type="ECO:0000313" key="1">
    <source>
        <dbReference type="EMBL" id="KAJ7987393.1"/>
    </source>
</evidence>